<evidence type="ECO:0000256" key="1">
    <source>
        <dbReference type="SAM" id="MobiDB-lite"/>
    </source>
</evidence>
<evidence type="ECO:0000259" key="3">
    <source>
        <dbReference type="Pfam" id="PF18582"/>
    </source>
</evidence>
<dbReference type="EMBL" id="QGGU01000001">
    <property type="protein sequence ID" value="PWK54543.1"/>
    <property type="molecule type" value="Genomic_DNA"/>
</dbReference>
<dbReference type="RefSeq" id="WP_210204811.1">
    <property type="nucleotide sequence ID" value="NZ_QGGU01000001.1"/>
</dbReference>
<feature type="chain" id="PRO_5016369652" evidence="2">
    <location>
        <begin position="25"/>
        <end position="961"/>
    </location>
</feature>
<evidence type="ECO:0000313" key="5">
    <source>
        <dbReference type="Proteomes" id="UP000245790"/>
    </source>
</evidence>
<keyword evidence="5" id="KW-1185">Reference proteome</keyword>
<accession>A0A316G1P2</accession>
<feature type="signal peptide" evidence="2">
    <location>
        <begin position="1"/>
        <end position="24"/>
    </location>
</feature>
<reference evidence="4 5" key="1">
    <citation type="submission" date="2018-05" db="EMBL/GenBank/DDBJ databases">
        <title>Genomic Encyclopedia of Type Strains, Phase IV (KMG-IV): sequencing the most valuable type-strain genomes for metagenomic binning, comparative biology and taxonomic classification.</title>
        <authorList>
            <person name="Goeker M."/>
        </authorList>
    </citation>
    <scope>NUCLEOTIDE SEQUENCE [LARGE SCALE GENOMIC DNA]</scope>
    <source>
        <strain evidence="4 5">DSM 25350</strain>
    </source>
</reference>
<dbReference type="AlphaFoldDB" id="A0A316G1P2"/>
<organism evidence="4 5">
    <name type="scientific">Pleionea mediterranea</name>
    <dbReference type="NCBI Taxonomy" id="523701"/>
    <lineage>
        <taxon>Bacteria</taxon>
        <taxon>Pseudomonadati</taxon>
        <taxon>Pseudomonadota</taxon>
        <taxon>Gammaproteobacteria</taxon>
        <taxon>Oceanospirillales</taxon>
        <taxon>Pleioneaceae</taxon>
        <taxon>Pleionea</taxon>
    </lineage>
</organism>
<dbReference type="SUPFAM" id="SSF82171">
    <property type="entry name" value="DPP6 N-terminal domain-like"/>
    <property type="match status" value="1"/>
</dbReference>
<dbReference type="InterPro" id="IPR011659">
    <property type="entry name" value="WD40"/>
</dbReference>
<dbReference type="InterPro" id="IPR011042">
    <property type="entry name" value="6-blade_b-propeller_TolB-like"/>
</dbReference>
<keyword evidence="2" id="KW-0732">Signal</keyword>
<protein>
    <submittedName>
        <fullName evidence="4">WD40 repeat protein</fullName>
    </submittedName>
</protein>
<evidence type="ECO:0000256" key="2">
    <source>
        <dbReference type="SAM" id="SignalP"/>
    </source>
</evidence>
<dbReference type="PROSITE" id="PS51257">
    <property type="entry name" value="PROKAR_LIPOPROTEIN"/>
    <property type="match status" value="1"/>
</dbReference>
<proteinExistence type="predicted"/>
<feature type="region of interest" description="Disordered" evidence="1">
    <location>
        <begin position="97"/>
        <end position="119"/>
    </location>
</feature>
<dbReference type="Gene3D" id="2.120.10.30">
    <property type="entry name" value="TolB, C-terminal domain"/>
    <property type="match status" value="1"/>
</dbReference>
<gene>
    <name evidence="4" type="ORF">C8D97_101397</name>
</gene>
<name>A0A316G1P2_9GAMM</name>
<dbReference type="Pfam" id="PF18582">
    <property type="entry name" value="HZS_alpha"/>
    <property type="match status" value="1"/>
</dbReference>
<dbReference type="Pfam" id="PF07676">
    <property type="entry name" value="PD40"/>
    <property type="match status" value="1"/>
</dbReference>
<sequence>MRKKLLFSLLSNLRWLGAAFICSAGLLVGCNSDDPIADSSQSPDPTVSDFAIAYIKRPVPVDEDGNPVPEDINEPEAFNPGAVLWLKDRALPSAAEQDISSRAFADPDDPDTTPLYDVRDLSISPDGTRLVFAMRAPEIPNADEDEQPTWNIWQYILEIDTLQRLITSDIVAEDGHDLMPSYLADGRIVFTSTRQRRAKAILLDEGKPQFSGQEESLNTHAFVLHVMQDDGTDLKQITFNQSHDFHPTMIEDGRIAFLRWDNMGGSNAHSLYAVNPDGQNLQRLYGYHSQNTGNNGVRALFTKPLAMPDGQLLVLSKPMQSLNYGGDPVVIDHENFIEEDLMLDGTTGVGQQSIAADVVNTDNTPSPGGLFHSGSPLWDSTDNRVIISWSPCMVREVDPNTQEELILSCTDENLQRFENGELLPATPSYGIWLWNRSENTLNPVVVAEEGLWMTEPVVFQQRLSNLNFIPDGVPGLDLDQSLVTDNVGVLHIRSVYDVDGVDTTSSGITAIADPAHPSYAARPARFLKLVKGVAIPDDDVYDFDNSAFGRGRGQLMREVLGYVPIEPDGSVKVKVPANVPFTISILDENGERISPRHQNWMQLRLGEERECTGCHTRNSELPHGRADAEPPSVYPGSLGNTTFPNTDPNLFAEDGETMAEAYTRINGVPEPNLDIQFSDVWTDPAVTTPLPDIEYLYQDLSTPAPISNACASQWHAGCRITVHYEAHIQPIFELTRQVFDNDGTTVLEDNTCTNCHSLVNPADNMAQVPAGQLELTSLPSADEPNHMRGYRELFFGDNEVEVIDGTVVDRQAPVVVEGDFLYQTVDGTGQIVFFLDDDGMFIYEPDPNTGLPTELSDTDGSVIQQTDANGNPLAQDDGNGNQIPLTIAIPVPEPNQVTQTVPVNGAPILRSAGVVQSQRFFDLFRTGSHQGRLTDAELRLITEWLDIGGQYFNNPFLAPEN</sequence>
<dbReference type="InterPro" id="IPR040698">
    <property type="entry name" value="HZS_alpha_mid"/>
</dbReference>
<dbReference type="Proteomes" id="UP000245790">
    <property type="component" value="Unassembled WGS sequence"/>
</dbReference>
<evidence type="ECO:0000313" key="4">
    <source>
        <dbReference type="EMBL" id="PWK54543.1"/>
    </source>
</evidence>
<feature type="domain" description="Hydrazine synthase alpha subunit middle" evidence="3">
    <location>
        <begin position="556"/>
        <end position="615"/>
    </location>
</feature>
<comment type="caution">
    <text evidence="4">The sequence shown here is derived from an EMBL/GenBank/DDBJ whole genome shotgun (WGS) entry which is preliminary data.</text>
</comment>